<comment type="caution">
    <text evidence="1">The sequence shown here is derived from an EMBL/GenBank/DDBJ whole genome shotgun (WGS) entry which is preliminary data.</text>
</comment>
<evidence type="ECO:0000313" key="2">
    <source>
        <dbReference type="Proteomes" id="UP000252085"/>
    </source>
</evidence>
<evidence type="ECO:0000313" key="1">
    <source>
        <dbReference type="EMBL" id="RCJ33195.1"/>
    </source>
</evidence>
<name>A0A367R9X3_NOSPU</name>
<evidence type="ECO:0008006" key="3">
    <source>
        <dbReference type="Google" id="ProtNLM"/>
    </source>
</evidence>
<dbReference type="Proteomes" id="UP000252085">
    <property type="component" value="Unassembled WGS sequence"/>
</dbReference>
<organism evidence="1 2">
    <name type="scientific">Nostoc punctiforme NIES-2108</name>
    <dbReference type="NCBI Taxonomy" id="1356359"/>
    <lineage>
        <taxon>Bacteria</taxon>
        <taxon>Bacillati</taxon>
        <taxon>Cyanobacteriota</taxon>
        <taxon>Cyanophyceae</taxon>
        <taxon>Nostocales</taxon>
        <taxon>Nostocaceae</taxon>
        <taxon>Nostoc</taxon>
    </lineage>
</organism>
<sequence length="127" mass="14549">MRRKKDTLCTEFAFTLPRGLSDGEQRVHRHGVMRLATAKDEILVQQERKVQENPAYGVLVMLARVITRLGSFNSVSPDLLEELLLHDIAYLREFYNRINQQGNVHIPTQCPHCNTQFSVELELAGES</sequence>
<reference evidence="1 2" key="1">
    <citation type="submission" date="2016-04" db="EMBL/GenBank/DDBJ databases">
        <authorList>
            <person name="Evans L.H."/>
            <person name="Alamgir A."/>
            <person name="Owens N."/>
            <person name="Weber N.D."/>
            <person name="Virtaneva K."/>
            <person name="Barbian K."/>
            <person name="Babar A."/>
            <person name="Rosenke K."/>
        </authorList>
    </citation>
    <scope>NUCLEOTIDE SEQUENCE [LARGE SCALE GENOMIC DNA]</scope>
    <source>
        <strain evidence="1">NIES-2108</strain>
    </source>
</reference>
<gene>
    <name evidence="1" type="ORF">A6769_26165</name>
</gene>
<protein>
    <recommendedName>
        <fullName evidence="3">Phage tail assembly protein</fullName>
    </recommendedName>
</protein>
<dbReference type="EMBL" id="LXQE01000161">
    <property type="protein sequence ID" value="RCJ33195.1"/>
    <property type="molecule type" value="Genomic_DNA"/>
</dbReference>
<proteinExistence type="predicted"/>
<accession>A0A367R9X3</accession>
<dbReference type="AlphaFoldDB" id="A0A367R9X3"/>